<dbReference type="InterPro" id="IPR035899">
    <property type="entry name" value="DBL_dom_sf"/>
</dbReference>
<evidence type="ECO:0000256" key="6">
    <source>
        <dbReference type="ARBA" id="ARBA00022771"/>
    </source>
</evidence>
<dbReference type="CDD" id="cd01223">
    <property type="entry name" value="PH_Vav"/>
    <property type="match status" value="1"/>
</dbReference>
<dbReference type="PROSITE" id="PS50002">
    <property type="entry name" value="SH3"/>
    <property type="match status" value="2"/>
</dbReference>
<evidence type="ECO:0000256" key="11">
    <source>
        <dbReference type="PROSITE-ProRule" id="PRU00191"/>
    </source>
</evidence>
<dbReference type="PANTHER" id="PTHR45818">
    <property type="entry name" value="PROTEIN VAV"/>
    <property type="match status" value="1"/>
</dbReference>
<dbReference type="CDD" id="cd11979">
    <property type="entry name" value="SH3_VAV1_1"/>
    <property type="match status" value="1"/>
</dbReference>
<dbReference type="PROSITE" id="PS00741">
    <property type="entry name" value="DH_1"/>
    <property type="match status" value="1"/>
</dbReference>
<feature type="domain" description="SH3" evidence="14">
    <location>
        <begin position="676"/>
        <end position="744"/>
    </location>
</feature>
<name>A0A1U7RH95_ALLSI</name>
<dbReference type="PROSITE" id="PS50001">
    <property type="entry name" value="SH2"/>
    <property type="match status" value="1"/>
</dbReference>
<dbReference type="CDD" id="cd21262">
    <property type="entry name" value="CH_VAV1"/>
    <property type="match status" value="1"/>
</dbReference>
<dbReference type="InParanoid" id="A0A1U7RH95"/>
<feature type="domain" description="Calponin-homology (CH)" evidence="17">
    <location>
        <begin position="86"/>
        <end position="204"/>
    </location>
</feature>
<dbReference type="InterPro" id="IPR055251">
    <property type="entry name" value="SOS1_NGEF_PH"/>
</dbReference>
<feature type="domain" description="SH3" evidence="14">
    <location>
        <begin position="866"/>
        <end position="926"/>
    </location>
</feature>
<dbReference type="GO" id="GO:0007166">
    <property type="term" value="P:cell surface receptor signaling pathway"/>
    <property type="evidence" value="ECO:0007669"/>
    <property type="project" value="UniProtKB-ARBA"/>
</dbReference>
<dbReference type="eggNOG" id="KOG2996">
    <property type="taxonomic scope" value="Eukaryota"/>
</dbReference>
<dbReference type="GO" id="GO:0008270">
    <property type="term" value="F:zinc ion binding"/>
    <property type="evidence" value="ECO:0007669"/>
    <property type="project" value="UniProtKB-KW"/>
</dbReference>
<dbReference type="SMART" id="SM00326">
    <property type="entry name" value="SH3"/>
    <property type="match status" value="2"/>
</dbReference>
<dbReference type="SUPFAM" id="SSF47576">
    <property type="entry name" value="Calponin-homology domain, CH-domain"/>
    <property type="match status" value="1"/>
</dbReference>
<feature type="domain" description="PH" evidence="15">
    <location>
        <begin position="486"/>
        <end position="588"/>
    </location>
</feature>
<dbReference type="PRINTS" id="PR00452">
    <property type="entry name" value="SH3DOMAIN"/>
</dbReference>
<dbReference type="Pfam" id="PF07653">
    <property type="entry name" value="SH3_2"/>
    <property type="match status" value="1"/>
</dbReference>
<protein>
    <recommendedName>
        <fullName evidence="10">Proto-oncogene vav</fullName>
    </recommendedName>
</protein>
<dbReference type="FunFam" id="2.30.30.40:FF:000072">
    <property type="entry name" value="Unconventional Myosin IB"/>
    <property type="match status" value="1"/>
</dbReference>
<evidence type="ECO:0000259" key="16">
    <source>
        <dbReference type="PROSITE" id="PS50010"/>
    </source>
</evidence>
<gene>
    <name evidence="20" type="primary">VAV1</name>
</gene>
<dbReference type="Gene3D" id="1.10.418.10">
    <property type="entry name" value="Calponin-like domain"/>
    <property type="match status" value="1"/>
</dbReference>
<evidence type="ECO:0000256" key="3">
    <source>
        <dbReference type="ARBA" id="ARBA00022658"/>
    </source>
</evidence>
<dbReference type="CTD" id="7409"/>
<keyword evidence="6" id="KW-0863">Zinc-finger</keyword>
<dbReference type="InterPro" id="IPR035730">
    <property type="entry name" value="VAV1_SH3_1"/>
</dbReference>
<evidence type="ECO:0000256" key="7">
    <source>
        <dbReference type="ARBA" id="ARBA00022833"/>
    </source>
</evidence>
<evidence type="ECO:0000313" key="20">
    <source>
        <dbReference type="RefSeq" id="XP_006023405.2"/>
    </source>
</evidence>
<dbReference type="SUPFAM" id="SSF50729">
    <property type="entry name" value="PH domain-like"/>
    <property type="match status" value="1"/>
</dbReference>
<dbReference type="InterPro" id="IPR002219">
    <property type="entry name" value="PKC_DAG/PE"/>
</dbReference>
<evidence type="ECO:0000256" key="9">
    <source>
        <dbReference type="ARBA" id="ARBA00058256"/>
    </source>
</evidence>
<dbReference type="Pfam" id="PF00130">
    <property type="entry name" value="C1_1"/>
    <property type="match status" value="1"/>
</dbReference>
<evidence type="ECO:0000256" key="10">
    <source>
        <dbReference type="ARBA" id="ARBA00072242"/>
    </source>
</evidence>
<dbReference type="PROSITE" id="PS50081">
    <property type="entry name" value="ZF_DAG_PE_2"/>
    <property type="match status" value="1"/>
</dbReference>
<keyword evidence="5" id="KW-0677">Repeat</keyword>
<dbReference type="GeneID" id="102381892"/>
<keyword evidence="8 11" id="KW-0727">SH2 domain</keyword>
<dbReference type="InterPro" id="IPR037832">
    <property type="entry name" value="PH_Vav"/>
</dbReference>
<feature type="domain" description="SH2" evidence="13">
    <location>
        <begin position="755"/>
        <end position="849"/>
    </location>
</feature>
<dbReference type="Pfam" id="PF11971">
    <property type="entry name" value="CAMSAP_CH"/>
    <property type="match status" value="1"/>
</dbReference>
<dbReference type="SUPFAM" id="SSF55550">
    <property type="entry name" value="SH2 domain"/>
    <property type="match status" value="1"/>
</dbReference>
<dbReference type="PROSITE" id="PS50010">
    <property type="entry name" value="DH_2"/>
    <property type="match status" value="1"/>
</dbReference>
<dbReference type="Proteomes" id="UP000189705">
    <property type="component" value="Unplaced"/>
</dbReference>
<dbReference type="InterPro" id="IPR035729">
    <property type="entry name" value="VAV1_SH3_2"/>
</dbReference>
<evidence type="ECO:0000313" key="19">
    <source>
        <dbReference type="Proteomes" id="UP000189705"/>
    </source>
</evidence>
<evidence type="ECO:0000259" key="18">
    <source>
        <dbReference type="PROSITE" id="PS50081"/>
    </source>
</evidence>
<dbReference type="SMART" id="SM00325">
    <property type="entry name" value="RhoGEF"/>
    <property type="match status" value="1"/>
</dbReference>
<dbReference type="CDD" id="cd20867">
    <property type="entry name" value="C1_VAV1"/>
    <property type="match status" value="1"/>
</dbReference>
<evidence type="ECO:0000256" key="12">
    <source>
        <dbReference type="PROSITE-ProRule" id="PRU00192"/>
    </source>
</evidence>
<dbReference type="InterPro" id="IPR000980">
    <property type="entry name" value="SH2"/>
</dbReference>
<dbReference type="InterPro" id="IPR001715">
    <property type="entry name" value="CH_dom"/>
</dbReference>
<dbReference type="InterPro" id="IPR000219">
    <property type="entry name" value="DH_dom"/>
</dbReference>
<dbReference type="InterPro" id="IPR022613">
    <property type="entry name" value="CH_CAMSAP_2"/>
</dbReference>
<dbReference type="CDD" id="cd11976">
    <property type="entry name" value="SH3_VAV1_2"/>
    <property type="match status" value="1"/>
</dbReference>
<dbReference type="SUPFAM" id="SSF50044">
    <property type="entry name" value="SH3-domain"/>
    <property type="match status" value="2"/>
</dbReference>
<keyword evidence="3" id="KW-0344">Guanine-nucleotide releasing factor</keyword>
<organism evidence="19 20">
    <name type="scientific">Alligator sinensis</name>
    <name type="common">Chinese alligator</name>
    <dbReference type="NCBI Taxonomy" id="38654"/>
    <lineage>
        <taxon>Eukaryota</taxon>
        <taxon>Metazoa</taxon>
        <taxon>Chordata</taxon>
        <taxon>Craniata</taxon>
        <taxon>Vertebrata</taxon>
        <taxon>Euteleostomi</taxon>
        <taxon>Archelosauria</taxon>
        <taxon>Archosauria</taxon>
        <taxon>Crocodylia</taxon>
        <taxon>Alligatoridae</taxon>
        <taxon>Alligatorinae</taxon>
        <taxon>Alligator</taxon>
    </lineage>
</organism>
<dbReference type="FunFam" id="1.10.418.10:FF:000019">
    <property type="entry name" value="Vav guanine nucleotide exchange factor 2"/>
    <property type="match status" value="1"/>
</dbReference>
<dbReference type="PANTHER" id="PTHR45818:SF2">
    <property type="entry name" value="PROTO-ONCOGENE VAV"/>
    <property type="match status" value="1"/>
</dbReference>
<keyword evidence="19" id="KW-1185">Reference proteome</keyword>
<dbReference type="KEGG" id="asn:102381892"/>
<sequence>MFAALTWGWGGSLPWGHDLISLNLPWGGDRSGSRPSPPHSSLPQPCGLVSVAKEEAVTQFPAGGAWGRKQQRQPQAVPRPPQARVMELWKQCAHWLIQCRVLPPNHRVTWDGAQVCDLAQALRDGVLLCQLLNNLLPHAVNLREINLRPQMSQFLCLKNIRTFLSTCGEKFGLRKSELFEAFDLFDVQDFAKVIGTLSTLSWTQIAQSKGIMPFPTEDSVTDDDVYSGLSDQIDDTVEDDDDLYDCVENEEAEGDEIYEDLMRSEPSSVPQKMTELDKRNCCLQEIRQTEEKYTDTLESIYQHFKKPLQRFLKPQDIENIFINIEELLHVHQYFLADLRSALSFNNGQNLYQVFIKYKERFLLYGRYCSQVVAASRWLDAVASASVDVRMKLEECSQRANNGRFTLRDLLMVPMQRVLKYHLLLQELVKHTTEPMEKENLRLALDATRDLAQCVNEIKRDNETLKQITNFQLSIEKLSESLAEFGRPKMDGELKVISLEKRSKTDRYAFLLDKAMIICKRKGDSYEMKEFINLHNYQVRDDSLGDRENKKWTHMFFLIDSYGAQGYELYFKTRELKKKWMEQFEMAISNIYPENAMANSHDFQMYSFEETASCKACQMLLRGIFYQGYRCSRCRAPAHKECLGRVPPCGKALADSGSVLKKNKSNRHTQEKRKNDLGLPKMEVCQDYYGLPPPPVAFGLPLRLNQGDIVELTKAEAEQIWWEGRNTSTNEVGWFPCRKVKPYVYTPPPDLSIYSWYAGPMERAEAEQVLSSRSDGTYLVRQRVKDAAEFAISIKFSVEVKHIKILTSEGLYRITEKKAFKGLVELVEFYQQSSLKDCFKTLDTTLQFPFKDPERRSTPRPPGGGLRYFGSAKARYDFCARDRTELTLQEGDVIRILSKKGNPGWWKGEIYGRVGWFPANYVEEDYSEYC</sequence>
<dbReference type="InterPro" id="IPR003096">
    <property type="entry name" value="SM22_calponin"/>
</dbReference>
<dbReference type="PRINTS" id="PR00888">
    <property type="entry name" value="SM22CALPONIN"/>
</dbReference>
<evidence type="ECO:0000259" key="14">
    <source>
        <dbReference type="PROSITE" id="PS50002"/>
    </source>
</evidence>
<dbReference type="AlphaFoldDB" id="A0A1U7RH95"/>
<accession>A0A1U7RH95</accession>
<dbReference type="Pfam" id="PF00621">
    <property type="entry name" value="RhoGEF"/>
    <property type="match status" value="1"/>
</dbReference>
<dbReference type="SMART" id="SM00233">
    <property type="entry name" value="PH"/>
    <property type="match status" value="1"/>
</dbReference>
<dbReference type="GO" id="GO:0016477">
    <property type="term" value="P:cell migration"/>
    <property type="evidence" value="ECO:0007669"/>
    <property type="project" value="TreeGrafter"/>
</dbReference>
<dbReference type="PROSITE" id="PS50003">
    <property type="entry name" value="PH_DOMAIN"/>
    <property type="match status" value="1"/>
</dbReference>
<evidence type="ECO:0000259" key="15">
    <source>
        <dbReference type="PROSITE" id="PS50003"/>
    </source>
</evidence>
<reference evidence="20" key="1">
    <citation type="submission" date="2025-08" db="UniProtKB">
        <authorList>
            <consortium name="RefSeq"/>
        </authorList>
    </citation>
    <scope>IDENTIFICATION</scope>
</reference>
<dbReference type="InterPro" id="IPR001849">
    <property type="entry name" value="PH_domain"/>
</dbReference>
<dbReference type="PRINTS" id="PR00401">
    <property type="entry name" value="SH2DOMAIN"/>
</dbReference>
<evidence type="ECO:0000256" key="8">
    <source>
        <dbReference type="ARBA" id="ARBA00022999"/>
    </source>
</evidence>
<dbReference type="SMART" id="SM00252">
    <property type="entry name" value="SH2"/>
    <property type="match status" value="1"/>
</dbReference>
<dbReference type="SMART" id="SM00109">
    <property type="entry name" value="C1"/>
    <property type="match status" value="1"/>
</dbReference>
<feature type="domain" description="Phorbol-ester/DAG-type" evidence="18">
    <location>
        <begin position="599"/>
        <end position="648"/>
    </location>
</feature>
<evidence type="ECO:0000256" key="2">
    <source>
        <dbReference type="ARBA" id="ARBA00022553"/>
    </source>
</evidence>
<dbReference type="InterPro" id="IPR001331">
    <property type="entry name" value="GDS_CDC24_CS"/>
</dbReference>
<dbReference type="FunFam" id="2.30.29.30:FF:000050">
    <property type="entry name" value="Vav guanine nucleotide exchange factor 2"/>
    <property type="match status" value="1"/>
</dbReference>
<dbReference type="PROSITE" id="PS50021">
    <property type="entry name" value="CH"/>
    <property type="match status" value="1"/>
</dbReference>
<dbReference type="InterPro" id="IPR036860">
    <property type="entry name" value="SH2_dom_sf"/>
</dbReference>
<dbReference type="STRING" id="38654.A0A1U7RH95"/>
<dbReference type="InterPro" id="IPR011993">
    <property type="entry name" value="PH-like_dom_sf"/>
</dbReference>
<evidence type="ECO:0000259" key="17">
    <source>
        <dbReference type="PROSITE" id="PS50021"/>
    </source>
</evidence>
<dbReference type="PROSITE" id="PS00479">
    <property type="entry name" value="ZF_DAG_PE_1"/>
    <property type="match status" value="1"/>
</dbReference>
<keyword evidence="2" id="KW-0597">Phosphoprotein</keyword>
<comment type="function">
    <text evidence="9">Couples tyrosine kinase signals with the activation of the Rho/Rac GTPases, thus leading to cell differentiation and/or proliferation.</text>
</comment>
<dbReference type="InterPro" id="IPR001452">
    <property type="entry name" value="SH3_domain"/>
</dbReference>
<evidence type="ECO:0000256" key="4">
    <source>
        <dbReference type="ARBA" id="ARBA00022723"/>
    </source>
</evidence>
<dbReference type="FunFam" id="3.30.60.20:FF:000015">
    <property type="entry name" value="Vav guanine nucleotide exchange factor 1"/>
    <property type="match status" value="1"/>
</dbReference>
<dbReference type="Gene3D" id="3.30.505.10">
    <property type="entry name" value="SH2 domain"/>
    <property type="match status" value="1"/>
</dbReference>
<dbReference type="SMART" id="SM00033">
    <property type="entry name" value="CH"/>
    <property type="match status" value="1"/>
</dbReference>
<dbReference type="InterPro" id="IPR036028">
    <property type="entry name" value="SH3-like_dom_sf"/>
</dbReference>
<dbReference type="FunFam" id="2.30.30.40:FF:000108">
    <property type="entry name" value="Vav guanine nucleotide exchange factor 3"/>
    <property type="match status" value="1"/>
</dbReference>
<keyword evidence="7" id="KW-0862">Zinc</keyword>
<feature type="domain" description="DH" evidence="16">
    <location>
        <begin position="278"/>
        <end position="457"/>
    </location>
</feature>
<dbReference type="Gene3D" id="2.30.30.40">
    <property type="entry name" value="SH3 Domains"/>
    <property type="match status" value="2"/>
</dbReference>
<dbReference type="SUPFAM" id="SSF48065">
    <property type="entry name" value="DBL homology domain (DH-domain)"/>
    <property type="match status" value="1"/>
</dbReference>
<evidence type="ECO:0000256" key="5">
    <source>
        <dbReference type="ARBA" id="ARBA00022737"/>
    </source>
</evidence>
<dbReference type="Gene3D" id="2.30.29.30">
    <property type="entry name" value="Pleckstrin-homology domain (PH domain)/Phosphotyrosine-binding domain (PTB)"/>
    <property type="match status" value="1"/>
</dbReference>
<dbReference type="GO" id="GO:0050776">
    <property type="term" value="P:regulation of immune response"/>
    <property type="evidence" value="ECO:0007669"/>
    <property type="project" value="UniProtKB-ARBA"/>
</dbReference>
<dbReference type="InterPro" id="IPR036872">
    <property type="entry name" value="CH_dom_sf"/>
</dbReference>
<proteinExistence type="predicted"/>
<keyword evidence="4" id="KW-0479">Metal-binding</keyword>
<dbReference type="GO" id="GO:0005737">
    <property type="term" value="C:cytoplasm"/>
    <property type="evidence" value="ECO:0007669"/>
    <property type="project" value="TreeGrafter"/>
</dbReference>
<dbReference type="Pfam" id="PF14604">
    <property type="entry name" value="SH3_9"/>
    <property type="match status" value="1"/>
</dbReference>
<dbReference type="GO" id="GO:0005085">
    <property type="term" value="F:guanyl-nucleotide exchange factor activity"/>
    <property type="evidence" value="ECO:0007669"/>
    <property type="project" value="UniProtKB-KW"/>
</dbReference>
<dbReference type="FunFam" id="1.20.900.10:FF:000009">
    <property type="entry name" value="Vav guanine nucleotide exchange factor 1"/>
    <property type="match status" value="1"/>
</dbReference>
<dbReference type="Gene3D" id="3.30.60.20">
    <property type="match status" value="1"/>
</dbReference>
<dbReference type="Pfam" id="PF00017">
    <property type="entry name" value="SH2"/>
    <property type="match status" value="1"/>
</dbReference>
<dbReference type="RefSeq" id="XP_006023405.2">
    <property type="nucleotide sequence ID" value="XM_006023343.3"/>
</dbReference>
<evidence type="ECO:0000256" key="1">
    <source>
        <dbReference type="ARBA" id="ARBA00022443"/>
    </source>
</evidence>
<dbReference type="Gene3D" id="1.20.900.10">
    <property type="entry name" value="Dbl homology (DH) domain"/>
    <property type="match status" value="1"/>
</dbReference>
<keyword evidence="1 12" id="KW-0728">SH3 domain</keyword>
<dbReference type="CDD" id="cd00160">
    <property type="entry name" value="RhoGEF"/>
    <property type="match status" value="1"/>
</dbReference>
<dbReference type="GO" id="GO:0035556">
    <property type="term" value="P:intracellular signal transduction"/>
    <property type="evidence" value="ECO:0007669"/>
    <property type="project" value="InterPro"/>
</dbReference>
<evidence type="ECO:0000259" key="13">
    <source>
        <dbReference type="PROSITE" id="PS50001"/>
    </source>
</evidence>
<dbReference type="FunFam" id="3.30.505.10:FF:000024">
    <property type="entry name" value="Vav guanine nucleotide exchange factor 2"/>
    <property type="match status" value="1"/>
</dbReference>
<dbReference type="Pfam" id="PF22697">
    <property type="entry name" value="SOS1_NGEF_PH"/>
    <property type="match status" value="1"/>
</dbReference>